<dbReference type="SUPFAM" id="SSF48403">
    <property type="entry name" value="Ankyrin repeat"/>
    <property type="match status" value="1"/>
</dbReference>
<name>A0A804P2Z2_MAIZE</name>
<dbReference type="AlphaFoldDB" id="A0A804P2Z2"/>
<keyword evidence="2" id="KW-0677">Repeat</keyword>
<dbReference type="PANTHER" id="PTHR24136:SF37">
    <property type="entry name" value="OS01G0942900 PROTEIN"/>
    <property type="match status" value="1"/>
</dbReference>
<dbReference type="GeneID" id="103654786"/>
<dbReference type="Pfam" id="PF00023">
    <property type="entry name" value="Ank"/>
    <property type="match status" value="1"/>
</dbReference>
<evidence type="ECO:0000256" key="1">
    <source>
        <dbReference type="ARBA" id="ARBA00005949"/>
    </source>
</evidence>
<dbReference type="EnsemblPlants" id="Zm00001eb205000_T001">
    <property type="protein sequence ID" value="Zm00001eb205000_P001"/>
    <property type="gene ID" value="Zm00001eb205000"/>
</dbReference>
<protein>
    <recommendedName>
        <fullName evidence="7">Ankyrin repeat family protein</fullName>
    </recommendedName>
</protein>
<dbReference type="InParanoid" id="A0A804P2Z2"/>
<dbReference type="InterPro" id="IPR051573">
    <property type="entry name" value="Ankyrin-SOCS_box_domain"/>
</dbReference>
<dbReference type="Gene3D" id="1.25.40.20">
    <property type="entry name" value="Ankyrin repeat-containing domain"/>
    <property type="match status" value="1"/>
</dbReference>
<dbReference type="InterPro" id="IPR002110">
    <property type="entry name" value="Ankyrin_rpt"/>
</dbReference>
<sequence>MAETDCDNQSMQSKVSATREKEVVQTACHKDITESPWDPSYLFMVHDESDWEKVIESSKQITVRMAKALPNEIRIPDPTPDYMRPAFYSISHRLGPVLKKDSVRCFLRLFAESPKAMTWYLNINSETLTCIVSHDALRCAKVVLEGKMRKLNSLHANPNCINSYGYFALHEAAERFSVEMIKLLFRHGASANVRTVGDKVIENLLPLHVAIENTCMHKYLEDNLSPPQYHRDYIYKLIHLLCLPEMKIFLDTIRLLAEKTDNLVDELWNYIMDRKLVQTSLLLLAAQKQIRKHDLFNTIMYRIYRECYTLGLPGDDNGEVQKQLEETFHLVSIISRAGEALDKYIQAHSEVPHVEVLQHVSSILKEFGLSPKTDYIDIRNLRPYNCKFSIKGFHEKGLVHATKELTEMSCMNAAEEKVNVLRKKVTGGWDPTCTKRSFFPFWRSVLGSRGNVRVYPSYAAPDENMVLDGELLRKRMSNWSSPMNRVGLTGKIPQLTSTHQSRRYSTAAFKALVKVLKNA</sequence>
<reference evidence="6" key="1">
    <citation type="journal article" date="2009" name="Science">
        <title>The B73 maize genome: complexity, diversity, and dynamics.</title>
        <authorList>
            <person name="Schnable P.S."/>
            <person name="Ware D."/>
            <person name="Fulton R.S."/>
            <person name="Stein J.C."/>
            <person name="Wei F."/>
            <person name="Pasternak S."/>
            <person name="Liang C."/>
            <person name="Zhang J."/>
            <person name="Fulton L."/>
            <person name="Graves T.A."/>
            <person name="Minx P."/>
            <person name="Reily A.D."/>
            <person name="Courtney L."/>
            <person name="Kruchowski S.S."/>
            <person name="Tomlinson C."/>
            <person name="Strong C."/>
            <person name="Delehaunty K."/>
            <person name="Fronick C."/>
            <person name="Courtney B."/>
            <person name="Rock S.M."/>
            <person name="Belter E."/>
            <person name="Du F."/>
            <person name="Kim K."/>
            <person name="Abbott R.M."/>
            <person name="Cotton M."/>
            <person name="Levy A."/>
            <person name="Marchetto P."/>
            <person name="Ochoa K."/>
            <person name="Jackson S.M."/>
            <person name="Gillam B."/>
            <person name="Chen W."/>
            <person name="Yan L."/>
            <person name="Higginbotham J."/>
            <person name="Cardenas M."/>
            <person name="Waligorski J."/>
            <person name="Applebaum E."/>
            <person name="Phelps L."/>
            <person name="Falcone J."/>
            <person name="Kanchi K."/>
            <person name="Thane T."/>
            <person name="Scimone A."/>
            <person name="Thane N."/>
            <person name="Henke J."/>
            <person name="Wang T."/>
            <person name="Ruppert J."/>
            <person name="Shah N."/>
            <person name="Rotter K."/>
            <person name="Hodges J."/>
            <person name="Ingenthron E."/>
            <person name="Cordes M."/>
            <person name="Kohlberg S."/>
            <person name="Sgro J."/>
            <person name="Delgado B."/>
            <person name="Mead K."/>
            <person name="Chinwalla A."/>
            <person name="Leonard S."/>
            <person name="Crouse K."/>
            <person name="Collura K."/>
            <person name="Kudrna D."/>
            <person name="Currie J."/>
            <person name="He R."/>
            <person name="Angelova A."/>
            <person name="Rajasekar S."/>
            <person name="Mueller T."/>
            <person name="Lomeli R."/>
            <person name="Scara G."/>
            <person name="Ko A."/>
            <person name="Delaney K."/>
            <person name="Wissotski M."/>
            <person name="Lopez G."/>
            <person name="Campos D."/>
            <person name="Braidotti M."/>
            <person name="Ashley E."/>
            <person name="Golser W."/>
            <person name="Kim H."/>
            <person name="Lee S."/>
            <person name="Lin J."/>
            <person name="Dujmic Z."/>
            <person name="Kim W."/>
            <person name="Talag J."/>
            <person name="Zuccolo A."/>
            <person name="Fan C."/>
            <person name="Sebastian A."/>
            <person name="Kramer M."/>
            <person name="Spiegel L."/>
            <person name="Nascimento L."/>
            <person name="Zutavern T."/>
            <person name="Miller B."/>
            <person name="Ambroise C."/>
            <person name="Muller S."/>
            <person name="Spooner W."/>
            <person name="Narechania A."/>
            <person name="Ren L."/>
            <person name="Wei S."/>
            <person name="Kumari S."/>
            <person name="Faga B."/>
            <person name="Levy M.J."/>
            <person name="McMahan L."/>
            <person name="Van Buren P."/>
            <person name="Vaughn M.W."/>
            <person name="Ying K."/>
            <person name="Yeh C.-T."/>
            <person name="Emrich S.J."/>
            <person name="Jia Y."/>
            <person name="Kalyanaraman A."/>
            <person name="Hsia A.-P."/>
            <person name="Barbazuk W.B."/>
            <person name="Baucom R.S."/>
            <person name="Brutnell T.P."/>
            <person name="Carpita N.C."/>
            <person name="Chaparro C."/>
            <person name="Chia J.-M."/>
            <person name="Deragon J.-M."/>
            <person name="Estill J.C."/>
            <person name="Fu Y."/>
            <person name="Jeddeloh J.A."/>
            <person name="Han Y."/>
            <person name="Lee H."/>
            <person name="Li P."/>
            <person name="Lisch D.R."/>
            <person name="Liu S."/>
            <person name="Liu Z."/>
            <person name="Nagel D.H."/>
            <person name="McCann M.C."/>
            <person name="SanMiguel P."/>
            <person name="Myers A.M."/>
            <person name="Nettleton D."/>
            <person name="Nguyen J."/>
            <person name="Penning B.W."/>
            <person name="Ponnala L."/>
            <person name="Schneider K.L."/>
            <person name="Schwartz D.C."/>
            <person name="Sharma A."/>
            <person name="Soderlund C."/>
            <person name="Springer N.M."/>
            <person name="Sun Q."/>
            <person name="Wang H."/>
            <person name="Waterman M."/>
            <person name="Westerman R."/>
            <person name="Wolfgruber T.K."/>
            <person name="Yang L."/>
            <person name="Yu Y."/>
            <person name="Zhang L."/>
            <person name="Zhou S."/>
            <person name="Zhu Q."/>
            <person name="Bennetzen J.L."/>
            <person name="Dawe R.K."/>
            <person name="Jiang J."/>
            <person name="Jiang N."/>
            <person name="Presting G.G."/>
            <person name="Wessler S.R."/>
            <person name="Aluru S."/>
            <person name="Martienssen R.A."/>
            <person name="Clifton S.W."/>
            <person name="McCombie W.R."/>
            <person name="Wing R.A."/>
            <person name="Wilson R.K."/>
        </authorList>
    </citation>
    <scope>NUCLEOTIDE SEQUENCE [LARGE SCALE GENOMIC DNA]</scope>
    <source>
        <strain evidence="6">cv. B73</strain>
    </source>
</reference>
<evidence type="ECO:0000313" key="6">
    <source>
        <dbReference type="Proteomes" id="UP000007305"/>
    </source>
</evidence>
<accession>A0A804P2Z2</accession>
<dbReference type="RefSeq" id="XP_023158009.1">
    <property type="nucleotide sequence ID" value="XM_023302241.2"/>
</dbReference>
<feature type="repeat" description="ANK" evidence="4">
    <location>
        <begin position="164"/>
        <end position="196"/>
    </location>
</feature>
<evidence type="ECO:0000256" key="2">
    <source>
        <dbReference type="ARBA" id="ARBA00022737"/>
    </source>
</evidence>
<proteinExistence type="inferred from homology"/>
<evidence type="ECO:0000256" key="3">
    <source>
        <dbReference type="ARBA" id="ARBA00023043"/>
    </source>
</evidence>
<dbReference type="PROSITE" id="PS50088">
    <property type="entry name" value="ANK_REPEAT"/>
    <property type="match status" value="1"/>
</dbReference>
<comment type="similarity">
    <text evidence="1">Belongs to the ankyrin SOCS box (ASB) family.</text>
</comment>
<dbReference type="GO" id="GO:0016567">
    <property type="term" value="P:protein ubiquitination"/>
    <property type="evidence" value="ECO:0000318"/>
    <property type="project" value="GO_Central"/>
</dbReference>
<evidence type="ECO:0000256" key="4">
    <source>
        <dbReference type="PROSITE-ProRule" id="PRU00023"/>
    </source>
</evidence>
<reference evidence="5" key="2">
    <citation type="submission" date="2019-07" db="EMBL/GenBank/DDBJ databases">
        <authorList>
            <person name="Seetharam A."/>
            <person name="Woodhouse M."/>
            <person name="Cannon E."/>
        </authorList>
    </citation>
    <scope>NUCLEOTIDE SEQUENCE [LARGE SCALE GENOMIC DNA]</scope>
    <source>
        <strain evidence="5">cv. B73</strain>
    </source>
</reference>
<dbReference type="GO" id="GO:0045732">
    <property type="term" value="P:positive regulation of protein catabolic process"/>
    <property type="evidence" value="ECO:0000318"/>
    <property type="project" value="GO_Central"/>
</dbReference>
<evidence type="ECO:0000313" key="5">
    <source>
        <dbReference type="EnsemblPlants" id="Zm00001eb205000_P001"/>
    </source>
</evidence>
<dbReference type="Gramene" id="Zm00001eb205000_T001">
    <property type="protein sequence ID" value="Zm00001eb205000_P001"/>
    <property type="gene ID" value="Zm00001eb205000"/>
</dbReference>
<gene>
    <name evidence="5" type="primary">LOC103654786</name>
</gene>
<dbReference type="OrthoDB" id="673776at2759"/>
<dbReference type="KEGG" id="zma:103654786"/>
<dbReference type="InterPro" id="IPR036770">
    <property type="entry name" value="Ankyrin_rpt-contain_sf"/>
</dbReference>
<evidence type="ECO:0008006" key="7">
    <source>
        <dbReference type="Google" id="ProtNLM"/>
    </source>
</evidence>
<dbReference type="Proteomes" id="UP000007305">
    <property type="component" value="Chromosome 4"/>
</dbReference>
<dbReference type="PROSITE" id="PS50297">
    <property type="entry name" value="ANK_REP_REGION"/>
    <property type="match status" value="1"/>
</dbReference>
<dbReference type="PANTHER" id="PTHR24136">
    <property type="entry name" value="SOWAH (DROSOPHILA) HOMOLOG"/>
    <property type="match status" value="1"/>
</dbReference>
<keyword evidence="3 4" id="KW-0040">ANK repeat</keyword>
<organism evidence="5 6">
    <name type="scientific">Zea mays</name>
    <name type="common">Maize</name>
    <dbReference type="NCBI Taxonomy" id="4577"/>
    <lineage>
        <taxon>Eukaryota</taxon>
        <taxon>Viridiplantae</taxon>
        <taxon>Streptophyta</taxon>
        <taxon>Embryophyta</taxon>
        <taxon>Tracheophyta</taxon>
        <taxon>Spermatophyta</taxon>
        <taxon>Magnoliopsida</taxon>
        <taxon>Liliopsida</taxon>
        <taxon>Poales</taxon>
        <taxon>Poaceae</taxon>
        <taxon>PACMAD clade</taxon>
        <taxon>Panicoideae</taxon>
        <taxon>Andropogonodae</taxon>
        <taxon>Andropogoneae</taxon>
        <taxon>Tripsacinae</taxon>
        <taxon>Zea</taxon>
    </lineage>
</organism>
<keyword evidence="6" id="KW-1185">Reference proteome</keyword>
<reference evidence="5" key="3">
    <citation type="submission" date="2021-05" db="UniProtKB">
        <authorList>
            <consortium name="EnsemblPlants"/>
        </authorList>
    </citation>
    <scope>IDENTIFICATION</scope>
    <source>
        <strain evidence="5">cv. B73</strain>
    </source>
</reference>